<comment type="subcellular location">
    <subcellularLocation>
        <location evidence="1">Cell membrane</location>
        <topology evidence="1">Multi-pass membrane protein</topology>
    </subcellularLocation>
</comment>
<evidence type="ECO:0000256" key="4">
    <source>
        <dbReference type="ARBA" id="ARBA00022692"/>
    </source>
</evidence>
<feature type="transmembrane region" description="Helical" evidence="7">
    <location>
        <begin position="317"/>
        <end position="338"/>
    </location>
</feature>
<dbReference type="Pfam" id="PF07690">
    <property type="entry name" value="MFS_1"/>
    <property type="match status" value="1"/>
</dbReference>
<feature type="transmembrane region" description="Helical" evidence="7">
    <location>
        <begin position="262"/>
        <end position="285"/>
    </location>
</feature>
<name>A0A1G5MGJ6_AFIMA</name>
<organism evidence="9 10">
    <name type="scientific">Afifella marina DSM 2698</name>
    <dbReference type="NCBI Taxonomy" id="1120955"/>
    <lineage>
        <taxon>Bacteria</taxon>
        <taxon>Pseudomonadati</taxon>
        <taxon>Pseudomonadota</taxon>
        <taxon>Alphaproteobacteria</taxon>
        <taxon>Hyphomicrobiales</taxon>
        <taxon>Afifellaceae</taxon>
        <taxon>Afifella</taxon>
    </lineage>
</organism>
<keyword evidence="2" id="KW-0813">Transport</keyword>
<dbReference type="Proteomes" id="UP000199347">
    <property type="component" value="Unassembled WGS sequence"/>
</dbReference>
<feature type="transmembrane region" description="Helical" evidence="7">
    <location>
        <begin position="154"/>
        <end position="178"/>
    </location>
</feature>
<dbReference type="InterPro" id="IPR036259">
    <property type="entry name" value="MFS_trans_sf"/>
</dbReference>
<dbReference type="GO" id="GO:0022857">
    <property type="term" value="F:transmembrane transporter activity"/>
    <property type="evidence" value="ECO:0007669"/>
    <property type="project" value="InterPro"/>
</dbReference>
<evidence type="ECO:0000313" key="9">
    <source>
        <dbReference type="EMBL" id="SCZ23638.1"/>
    </source>
</evidence>
<keyword evidence="5 7" id="KW-1133">Transmembrane helix</keyword>
<feature type="transmembrane region" description="Helical" evidence="7">
    <location>
        <begin position="350"/>
        <end position="376"/>
    </location>
</feature>
<feature type="domain" description="Major facilitator superfamily (MFS) profile" evidence="8">
    <location>
        <begin position="27"/>
        <end position="408"/>
    </location>
</feature>
<dbReference type="GO" id="GO:0005886">
    <property type="term" value="C:plasma membrane"/>
    <property type="evidence" value="ECO:0007669"/>
    <property type="project" value="UniProtKB-SubCell"/>
</dbReference>
<dbReference type="InterPro" id="IPR011701">
    <property type="entry name" value="MFS"/>
</dbReference>
<dbReference type="AlphaFoldDB" id="A0A1G5MGJ6"/>
<feature type="transmembrane region" description="Helical" evidence="7">
    <location>
        <begin position="93"/>
        <end position="111"/>
    </location>
</feature>
<proteinExistence type="predicted"/>
<feature type="transmembrane region" description="Helical" evidence="7">
    <location>
        <begin position="382"/>
        <end position="405"/>
    </location>
</feature>
<dbReference type="PANTHER" id="PTHR23517">
    <property type="entry name" value="RESISTANCE PROTEIN MDTM, PUTATIVE-RELATED-RELATED"/>
    <property type="match status" value="1"/>
</dbReference>
<dbReference type="SUPFAM" id="SSF103473">
    <property type="entry name" value="MFS general substrate transporter"/>
    <property type="match status" value="1"/>
</dbReference>
<dbReference type="PANTHER" id="PTHR23517:SF13">
    <property type="entry name" value="MAJOR FACILITATOR SUPERFAMILY MFS_1"/>
    <property type="match status" value="1"/>
</dbReference>
<dbReference type="CDD" id="cd06174">
    <property type="entry name" value="MFS"/>
    <property type="match status" value="1"/>
</dbReference>
<dbReference type="EMBL" id="FMVW01000001">
    <property type="protein sequence ID" value="SCZ23638.1"/>
    <property type="molecule type" value="Genomic_DNA"/>
</dbReference>
<dbReference type="RefSeq" id="WP_092809355.1">
    <property type="nucleotide sequence ID" value="NZ_FMVW01000001.1"/>
</dbReference>
<evidence type="ECO:0000256" key="3">
    <source>
        <dbReference type="ARBA" id="ARBA00022475"/>
    </source>
</evidence>
<protein>
    <submittedName>
        <fullName evidence="9">Predicted arabinose efflux permease, MFS family</fullName>
    </submittedName>
</protein>
<dbReference type="Gene3D" id="1.20.1250.20">
    <property type="entry name" value="MFS general substrate transporter like domains"/>
    <property type="match status" value="1"/>
</dbReference>
<dbReference type="InterPro" id="IPR050171">
    <property type="entry name" value="MFS_Transporters"/>
</dbReference>
<sequence length="415" mass="42103">MPSSSQPPAATPAGAAAPSAASAEPTLPLFALMAAVLVVFATANAPVPIYPIWQHAMGFAPGTIGVIFVFYNLGVLLALLCCGRLSDLYGPRLVLLPALVLAVAAALLFAFAPNVAVLCVARFLIGLASGGCVSAGTAAILLAGRRRGIGHISLYATLSVVLGFGLGPLTAGALASFAPAPSRLVFVLLAGLLAALLLVLARNLPPLRRPSQSARIWQMPRLPAENRPILVTAIVIFAGPFALSALFISLAPSMLADLLHNASPIVAGAAAFLVFASGGLGGVFARKLTVWRSAWLSLALALSSLALVLLSELSVSLPLFALAAAAAGIAQSVGQYTGVQLVNRHTPEEILGSVNATFFLGGYGTAGLAVLSMGFASNAFGLFAGSLVFGAICLVMFIAAIFGVATTRLIPADGT</sequence>
<dbReference type="InterPro" id="IPR020846">
    <property type="entry name" value="MFS_dom"/>
</dbReference>
<feature type="transmembrane region" description="Helical" evidence="7">
    <location>
        <begin position="29"/>
        <end position="53"/>
    </location>
</feature>
<keyword evidence="10" id="KW-1185">Reference proteome</keyword>
<dbReference type="OrthoDB" id="9810492at2"/>
<evidence type="ECO:0000256" key="6">
    <source>
        <dbReference type="ARBA" id="ARBA00023136"/>
    </source>
</evidence>
<accession>A0A1G5MGJ6</accession>
<evidence type="ECO:0000256" key="1">
    <source>
        <dbReference type="ARBA" id="ARBA00004651"/>
    </source>
</evidence>
<evidence type="ECO:0000313" key="10">
    <source>
        <dbReference type="Proteomes" id="UP000199347"/>
    </source>
</evidence>
<feature type="transmembrane region" description="Helical" evidence="7">
    <location>
        <begin position="229"/>
        <end position="250"/>
    </location>
</feature>
<feature type="transmembrane region" description="Helical" evidence="7">
    <location>
        <begin position="59"/>
        <end position="81"/>
    </location>
</feature>
<evidence type="ECO:0000259" key="8">
    <source>
        <dbReference type="PROSITE" id="PS50850"/>
    </source>
</evidence>
<feature type="transmembrane region" description="Helical" evidence="7">
    <location>
        <begin position="294"/>
        <end position="311"/>
    </location>
</feature>
<gene>
    <name evidence="9" type="ORF">SAMN03080610_00575</name>
</gene>
<evidence type="ECO:0000256" key="7">
    <source>
        <dbReference type="SAM" id="Phobius"/>
    </source>
</evidence>
<feature type="transmembrane region" description="Helical" evidence="7">
    <location>
        <begin position="184"/>
        <end position="201"/>
    </location>
</feature>
<evidence type="ECO:0000256" key="5">
    <source>
        <dbReference type="ARBA" id="ARBA00022989"/>
    </source>
</evidence>
<evidence type="ECO:0000256" key="2">
    <source>
        <dbReference type="ARBA" id="ARBA00022448"/>
    </source>
</evidence>
<dbReference type="PROSITE" id="PS50850">
    <property type="entry name" value="MFS"/>
    <property type="match status" value="1"/>
</dbReference>
<feature type="transmembrane region" description="Helical" evidence="7">
    <location>
        <begin position="123"/>
        <end position="142"/>
    </location>
</feature>
<keyword evidence="3" id="KW-1003">Cell membrane</keyword>
<dbReference type="STRING" id="1120955.SAMN03080610_00575"/>
<keyword evidence="6 7" id="KW-0472">Membrane</keyword>
<keyword evidence="4 7" id="KW-0812">Transmembrane</keyword>
<reference evidence="10" key="1">
    <citation type="submission" date="2016-10" db="EMBL/GenBank/DDBJ databases">
        <authorList>
            <person name="Varghese N."/>
            <person name="Submissions S."/>
        </authorList>
    </citation>
    <scope>NUCLEOTIDE SEQUENCE [LARGE SCALE GENOMIC DNA]</scope>
    <source>
        <strain evidence="10">DSM 2698</strain>
    </source>
</reference>